<dbReference type="InterPro" id="IPR036928">
    <property type="entry name" value="AS_sf"/>
</dbReference>
<keyword evidence="5" id="KW-1185">Reference proteome</keyword>
<dbReference type="InterPro" id="IPR023631">
    <property type="entry name" value="Amidase_dom"/>
</dbReference>
<evidence type="ECO:0000313" key="4">
    <source>
        <dbReference type="EMBL" id="MEY9316285.1"/>
    </source>
</evidence>
<dbReference type="PANTHER" id="PTHR11895:SF176">
    <property type="entry name" value="AMIDASE AMID-RELATED"/>
    <property type="match status" value="1"/>
</dbReference>
<evidence type="ECO:0000313" key="5">
    <source>
        <dbReference type="Proteomes" id="UP001565471"/>
    </source>
</evidence>
<dbReference type="Gene3D" id="3.90.1300.10">
    <property type="entry name" value="Amidase signature (AS) domain"/>
    <property type="match status" value="1"/>
</dbReference>
<dbReference type="InterPro" id="IPR020556">
    <property type="entry name" value="Amidase_CS"/>
</dbReference>
<dbReference type="InterPro" id="IPR000120">
    <property type="entry name" value="Amidase"/>
</dbReference>
<dbReference type="EMBL" id="JBGBZA010000002">
    <property type="protein sequence ID" value="MEY9316285.1"/>
    <property type="molecule type" value="Genomic_DNA"/>
</dbReference>
<feature type="domain" description="Amidase" evidence="3">
    <location>
        <begin position="22"/>
        <end position="441"/>
    </location>
</feature>
<organism evidence="4 5">
    <name type="scientific">Bradyrhizobium elkanii</name>
    <dbReference type="NCBI Taxonomy" id="29448"/>
    <lineage>
        <taxon>Bacteria</taxon>
        <taxon>Pseudomonadati</taxon>
        <taxon>Pseudomonadota</taxon>
        <taxon>Alphaproteobacteria</taxon>
        <taxon>Hyphomicrobiales</taxon>
        <taxon>Nitrobacteraceae</taxon>
        <taxon>Bradyrhizobium</taxon>
    </lineage>
</organism>
<dbReference type="Pfam" id="PF01425">
    <property type="entry name" value="Amidase"/>
    <property type="match status" value="1"/>
</dbReference>
<dbReference type="PROSITE" id="PS00571">
    <property type="entry name" value="AMIDASES"/>
    <property type="match status" value="1"/>
</dbReference>
<protein>
    <recommendedName>
        <fullName evidence="2">Indoleacetamide hydrolase</fullName>
    </recommendedName>
</protein>
<dbReference type="Proteomes" id="UP001565471">
    <property type="component" value="Unassembled WGS sequence"/>
</dbReference>
<comment type="caution">
    <text evidence="4">The sequence shown here is derived from an EMBL/GenBank/DDBJ whole genome shotgun (WGS) entry which is preliminary data.</text>
</comment>
<sequence length="462" mass="48864">MHYLTLSELSVLLRTKAISPVELVKHMLGRIDALEPRLESYVTITAERALEQAERAEREIGSGQWRGHLHGVPLAYKDIFYTDFALTTAGTAIHKSFQPTYSATAVRRLEAAGAVSLGKLKTTEQAWTEHHPAVAAPKNPWGAELYAGASSSGSGVATAAGLTFGALGSDTGGSIRFPSAVNGVTGLKPTWGRVSRHGVFELAASLDHVGPMARSAIDCAIMLGAIAGADPADPTAVLNPIEDYEAAALRSVAGMRIGLPRGYATEGVDPGIVAVWQAAAKVFEDLGAIVEEISFPEWRKAASTWPILCSSETALTHAATYPSKSESYGTALSALIDLGRSSTAMDLAAAHQARLEFSSRLRARFDNLDVILVPATIWPTPTAAATADILQKSPLEDLLRFTCVFDSSGSPTLTLPGGFDGGGTPMAIQLIGAHFDEAAVLQAGAAFQRATDWHSKHSRHFP</sequence>
<dbReference type="PANTHER" id="PTHR11895">
    <property type="entry name" value="TRANSAMIDASE"/>
    <property type="match status" value="1"/>
</dbReference>
<dbReference type="GO" id="GO:0004040">
    <property type="term" value="F:amidase activity"/>
    <property type="evidence" value="ECO:0007669"/>
    <property type="project" value="UniProtKB-EC"/>
</dbReference>
<reference evidence="4 5" key="1">
    <citation type="submission" date="2024-07" db="EMBL/GenBank/DDBJ databases">
        <title>Genomic Encyclopedia of Type Strains, Phase V (KMG-V): Genome sequencing to study the core and pangenomes of soil and plant-associated prokaryotes.</title>
        <authorList>
            <person name="Whitman W."/>
        </authorList>
    </citation>
    <scope>NUCLEOTIDE SEQUENCE [LARGE SCALE GENOMIC DNA]</scope>
    <source>
        <strain evidence="4 5">USDA 415</strain>
    </source>
</reference>
<evidence type="ECO:0000256" key="2">
    <source>
        <dbReference type="ARBA" id="ARBA00021874"/>
    </source>
</evidence>
<name>A0ABV4EYQ4_BRAEL</name>
<dbReference type="SUPFAM" id="SSF75304">
    <property type="entry name" value="Amidase signature (AS) enzymes"/>
    <property type="match status" value="1"/>
</dbReference>
<evidence type="ECO:0000259" key="3">
    <source>
        <dbReference type="Pfam" id="PF01425"/>
    </source>
</evidence>
<comment type="function">
    <text evidence="1">Hydrolyzes indole-3-acetamide (IAM) into indole-3-acetic acid (IAA).</text>
</comment>
<accession>A0ABV4EYQ4</accession>
<proteinExistence type="predicted"/>
<keyword evidence="4" id="KW-0378">Hydrolase</keyword>
<gene>
    <name evidence="4" type="ORF">ABIF29_003084</name>
</gene>
<evidence type="ECO:0000256" key="1">
    <source>
        <dbReference type="ARBA" id="ARBA00003871"/>
    </source>
</evidence>
<dbReference type="RefSeq" id="WP_075968530.1">
    <property type="nucleotide sequence ID" value="NZ_JALJZB010000001.1"/>
</dbReference>